<gene>
    <name evidence="1" type="ORF">NDU88_007956</name>
</gene>
<organism evidence="1 2">
    <name type="scientific">Pleurodeles waltl</name>
    <name type="common">Iberian ribbed newt</name>
    <dbReference type="NCBI Taxonomy" id="8319"/>
    <lineage>
        <taxon>Eukaryota</taxon>
        <taxon>Metazoa</taxon>
        <taxon>Chordata</taxon>
        <taxon>Craniata</taxon>
        <taxon>Vertebrata</taxon>
        <taxon>Euteleostomi</taxon>
        <taxon>Amphibia</taxon>
        <taxon>Batrachia</taxon>
        <taxon>Caudata</taxon>
        <taxon>Salamandroidea</taxon>
        <taxon>Salamandridae</taxon>
        <taxon>Pleurodelinae</taxon>
        <taxon>Pleurodeles</taxon>
    </lineage>
</organism>
<accession>A0AAV7PRR6</accession>
<sequence>MGRHRQAVPSQGNTLEQYTTSTLLPQRLTRLGGPGEPFEEPATGGEPTCAELLAAIQGSRVALEGKRETVAVEVNLLRANLRKVSDKVNVAEGSIVDLQTEGGTLRKQMAQITSTVATLEARLEDSEVGVAEKQIMKQTSREEGALEDNGMEYIVGALHGDQDSSSDWSSDEDP</sequence>
<protein>
    <submittedName>
        <fullName evidence="1">Uncharacterized protein</fullName>
    </submittedName>
</protein>
<dbReference type="EMBL" id="JANPWB010000011">
    <property type="protein sequence ID" value="KAJ1129589.1"/>
    <property type="molecule type" value="Genomic_DNA"/>
</dbReference>
<dbReference type="Proteomes" id="UP001066276">
    <property type="component" value="Chromosome 7"/>
</dbReference>
<name>A0AAV7PRR6_PLEWA</name>
<keyword evidence="2" id="KW-1185">Reference proteome</keyword>
<proteinExistence type="predicted"/>
<reference evidence="1" key="1">
    <citation type="journal article" date="2022" name="bioRxiv">
        <title>Sequencing and chromosome-scale assembly of the giantPleurodeles waltlgenome.</title>
        <authorList>
            <person name="Brown T."/>
            <person name="Elewa A."/>
            <person name="Iarovenko S."/>
            <person name="Subramanian E."/>
            <person name="Araus A.J."/>
            <person name="Petzold A."/>
            <person name="Susuki M."/>
            <person name="Suzuki K.-i.T."/>
            <person name="Hayashi T."/>
            <person name="Toyoda A."/>
            <person name="Oliveira C."/>
            <person name="Osipova E."/>
            <person name="Leigh N.D."/>
            <person name="Simon A."/>
            <person name="Yun M.H."/>
        </authorList>
    </citation>
    <scope>NUCLEOTIDE SEQUENCE</scope>
    <source>
        <strain evidence="1">20211129_DDA</strain>
        <tissue evidence="1">Liver</tissue>
    </source>
</reference>
<comment type="caution">
    <text evidence="1">The sequence shown here is derived from an EMBL/GenBank/DDBJ whole genome shotgun (WGS) entry which is preliminary data.</text>
</comment>
<dbReference type="AlphaFoldDB" id="A0AAV7PRR6"/>
<evidence type="ECO:0000313" key="2">
    <source>
        <dbReference type="Proteomes" id="UP001066276"/>
    </source>
</evidence>
<evidence type="ECO:0000313" key="1">
    <source>
        <dbReference type="EMBL" id="KAJ1129589.1"/>
    </source>
</evidence>